<dbReference type="SMART" id="SM00181">
    <property type="entry name" value="EGF"/>
    <property type="match status" value="4"/>
</dbReference>
<protein>
    <submittedName>
        <fullName evidence="3">Scavenger receptor class F member 2</fullName>
    </submittedName>
</protein>
<dbReference type="EMBL" id="JH817604">
    <property type="protein sequence ID" value="EKC19114.1"/>
    <property type="molecule type" value="Genomic_DNA"/>
</dbReference>
<organism evidence="3">
    <name type="scientific">Magallana gigas</name>
    <name type="common">Pacific oyster</name>
    <name type="synonym">Crassostrea gigas</name>
    <dbReference type="NCBI Taxonomy" id="29159"/>
    <lineage>
        <taxon>Eukaryota</taxon>
        <taxon>Metazoa</taxon>
        <taxon>Spiralia</taxon>
        <taxon>Lophotrochozoa</taxon>
        <taxon>Mollusca</taxon>
        <taxon>Bivalvia</taxon>
        <taxon>Autobranchia</taxon>
        <taxon>Pteriomorphia</taxon>
        <taxon>Ostreida</taxon>
        <taxon>Ostreoidea</taxon>
        <taxon>Ostreidae</taxon>
        <taxon>Magallana</taxon>
    </lineage>
</organism>
<dbReference type="SUPFAM" id="SSF49785">
    <property type="entry name" value="Galactose-binding domain-like"/>
    <property type="match status" value="1"/>
</dbReference>
<dbReference type="Gene3D" id="2.170.300.10">
    <property type="entry name" value="Tie2 ligand-binding domain superfamily"/>
    <property type="match status" value="1"/>
</dbReference>
<accession>K1PJR4</accession>
<dbReference type="InterPro" id="IPR008979">
    <property type="entry name" value="Galactose-bd-like_sf"/>
</dbReference>
<dbReference type="GO" id="GO:0005044">
    <property type="term" value="F:scavenger receptor activity"/>
    <property type="evidence" value="ECO:0007669"/>
    <property type="project" value="InterPro"/>
</dbReference>
<dbReference type="InParanoid" id="K1PJR4"/>
<keyword evidence="3" id="KW-0675">Receptor</keyword>
<feature type="domain" description="EGF-like" evidence="2">
    <location>
        <begin position="302"/>
        <end position="337"/>
    </location>
</feature>
<gene>
    <name evidence="3" type="ORF">CGI_10009659</name>
</gene>
<feature type="domain" description="EGF-like" evidence="2">
    <location>
        <begin position="216"/>
        <end position="257"/>
    </location>
</feature>
<dbReference type="InterPro" id="IPR042635">
    <property type="entry name" value="MEGF10/SREC1/2-like"/>
</dbReference>
<dbReference type="AlphaFoldDB" id="K1PJR4"/>
<evidence type="ECO:0000256" key="1">
    <source>
        <dbReference type="ARBA" id="ARBA00022536"/>
    </source>
</evidence>
<dbReference type="HOGENOM" id="CLU_043336_4_0_1"/>
<name>K1PJR4_MAGGI</name>
<proteinExistence type="predicted"/>
<dbReference type="PANTHER" id="PTHR24043:SF8">
    <property type="entry name" value="EGF-LIKE DOMAIN-CONTAINING PROTEIN"/>
    <property type="match status" value="1"/>
</dbReference>
<keyword evidence="1" id="KW-0245">EGF-like domain</keyword>
<dbReference type="Gene3D" id="2.60.120.260">
    <property type="entry name" value="Galactose-binding domain-like"/>
    <property type="match status" value="1"/>
</dbReference>
<reference evidence="3" key="1">
    <citation type="journal article" date="2012" name="Nature">
        <title>The oyster genome reveals stress adaptation and complexity of shell formation.</title>
        <authorList>
            <person name="Zhang G."/>
            <person name="Fang X."/>
            <person name="Guo X."/>
            <person name="Li L."/>
            <person name="Luo R."/>
            <person name="Xu F."/>
            <person name="Yang P."/>
            <person name="Zhang L."/>
            <person name="Wang X."/>
            <person name="Qi H."/>
            <person name="Xiong Z."/>
            <person name="Que H."/>
            <person name="Xie Y."/>
            <person name="Holland P.W."/>
            <person name="Paps J."/>
            <person name="Zhu Y."/>
            <person name="Wu F."/>
            <person name="Chen Y."/>
            <person name="Wang J."/>
            <person name="Peng C."/>
            <person name="Meng J."/>
            <person name="Yang L."/>
            <person name="Liu J."/>
            <person name="Wen B."/>
            <person name="Zhang N."/>
            <person name="Huang Z."/>
            <person name="Zhu Q."/>
            <person name="Feng Y."/>
            <person name="Mount A."/>
            <person name="Hedgecock D."/>
            <person name="Xu Z."/>
            <person name="Liu Y."/>
            <person name="Domazet-Loso T."/>
            <person name="Du Y."/>
            <person name="Sun X."/>
            <person name="Zhang S."/>
            <person name="Liu B."/>
            <person name="Cheng P."/>
            <person name="Jiang X."/>
            <person name="Li J."/>
            <person name="Fan D."/>
            <person name="Wang W."/>
            <person name="Fu W."/>
            <person name="Wang T."/>
            <person name="Wang B."/>
            <person name="Zhang J."/>
            <person name="Peng Z."/>
            <person name="Li Y."/>
            <person name="Li N."/>
            <person name="Wang J."/>
            <person name="Chen M."/>
            <person name="He Y."/>
            <person name="Tan F."/>
            <person name="Song X."/>
            <person name="Zheng Q."/>
            <person name="Huang R."/>
            <person name="Yang H."/>
            <person name="Du X."/>
            <person name="Chen L."/>
            <person name="Yang M."/>
            <person name="Gaffney P.M."/>
            <person name="Wang S."/>
            <person name="Luo L."/>
            <person name="She Z."/>
            <person name="Ming Y."/>
            <person name="Huang W."/>
            <person name="Zhang S."/>
            <person name="Huang B."/>
            <person name="Zhang Y."/>
            <person name="Qu T."/>
            <person name="Ni P."/>
            <person name="Miao G."/>
            <person name="Wang J."/>
            <person name="Wang Q."/>
            <person name="Steinberg C.E."/>
            <person name="Wang H."/>
            <person name="Li N."/>
            <person name="Qian L."/>
            <person name="Zhang G."/>
            <person name="Li Y."/>
            <person name="Yang H."/>
            <person name="Liu X."/>
            <person name="Wang J."/>
            <person name="Yin Y."/>
            <person name="Wang J."/>
        </authorList>
    </citation>
    <scope>NUCLEOTIDE SEQUENCE [LARGE SCALE GENOMIC DNA]</scope>
    <source>
        <strain evidence="3">05x7-T-G4-1.051#20</strain>
    </source>
</reference>
<sequence>MITFPTIYYLKFVENLALNKPAWQQHPYPDRPWGAERAVDGQKSDLSVYGLQCTVSANKQTTAEWRVDLDANNGYTRRFLGYSVYISNSTNKEDGVLCFKDTNYTRATIPNPTNITCITHGRYVIYYNNRTNPPDPNDHELYAYNELCEVEVYGCPTPGYYGEDCSLPCPVNCQEGHCNIVDGTCLGCVAGYQGPNCIAQCYDKTYGIGCLQVCGNCKNNEPCHNVNGSCLNGCNNGWCSVKCDKACPEGRYGYNCQEQCNVNCGVPYRCDRVTGQCEGGCQVGWKGVTCETQCNEGKFGLHCNQSCGFCLNKGQCHYSNGTCLAGCDSGYRGNNCKQGNCST</sequence>
<dbReference type="PANTHER" id="PTHR24043">
    <property type="entry name" value="SCAVENGER RECEPTOR CLASS F"/>
    <property type="match status" value="1"/>
</dbReference>
<feature type="domain" description="EGF-like" evidence="2">
    <location>
        <begin position="168"/>
        <end position="198"/>
    </location>
</feature>
<feature type="domain" description="EGF-like" evidence="2">
    <location>
        <begin position="259"/>
        <end position="291"/>
    </location>
</feature>
<evidence type="ECO:0000313" key="3">
    <source>
        <dbReference type="EMBL" id="EKC19114.1"/>
    </source>
</evidence>
<dbReference type="InterPro" id="IPR000742">
    <property type="entry name" value="EGF"/>
</dbReference>
<evidence type="ECO:0000259" key="2">
    <source>
        <dbReference type="SMART" id="SM00181"/>
    </source>
</evidence>